<dbReference type="NCBIfam" id="TIGR03357">
    <property type="entry name" value="VI_zyme"/>
    <property type="match status" value="1"/>
</dbReference>
<reference evidence="2" key="1">
    <citation type="journal article" date="2014" name="Int. J. Syst. Evol. Microbiol.">
        <title>Complete genome sequence of Corynebacterium casei LMG S-19264T (=DSM 44701T), isolated from a smear-ripened cheese.</title>
        <authorList>
            <consortium name="US DOE Joint Genome Institute (JGI-PGF)"/>
            <person name="Walter F."/>
            <person name="Albersmeier A."/>
            <person name="Kalinowski J."/>
            <person name="Ruckert C."/>
        </authorList>
    </citation>
    <scope>NUCLEOTIDE SEQUENCE</scope>
    <source>
        <strain evidence="2">NBRC 110023</strain>
    </source>
</reference>
<keyword evidence="3" id="KW-1185">Reference proteome</keyword>
<comment type="caution">
    <text evidence="2">The sequence shown here is derived from an EMBL/GenBank/DDBJ whole genome shotgun (WGS) entry which is preliminary data.</text>
</comment>
<dbReference type="InterPro" id="IPR007048">
    <property type="entry name" value="IraD/Gp25-like"/>
</dbReference>
<sequence>MPELSQKERLQLSLLDRLSDDDPQKLSESREKRVISVSRLKELVQRDLAWLLNSVHASANMDLSDYPEIQKSTLNYGILDLSGVNALAMSAKAIERELVKSIKNYEPRIIPRTLKIKVHLAKEEMSGNTLSFEITGDLWAQPLPLQLFLKTDVDIENGSLSLGQWR</sequence>
<evidence type="ECO:0000313" key="2">
    <source>
        <dbReference type="EMBL" id="GLR71888.1"/>
    </source>
</evidence>
<dbReference type="SUPFAM" id="SSF160719">
    <property type="entry name" value="gpW/gp25-like"/>
    <property type="match status" value="1"/>
</dbReference>
<dbReference type="Pfam" id="PF04965">
    <property type="entry name" value="GPW_gp25"/>
    <property type="match status" value="1"/>
</dbReference>
<protein>
    <recommendedName>
        <fullName evidence="1">IraD/Gp25-like domain-containing protein</fullName>
    </recommendedName>
</protein>
<dbReference type="Proteomes" id="UP001156601">
    <property type="component" value="Unassembled WGS sequence"/>
</dbReference>
<gene>
    <name evidence="2" type="ORF">GCM10007852_27960</name>
</gene>
<organism evidence="2 3">
    <name type="scientific">Agaribacter marinus</name>
    <dbReference type="NCBI Taxonomy" id="1431249"/>
    <lineage>
        <taxon>Bacteria</taxon>
        <taxon>Pseudomonadati</taxon>
        <taxon>Pseudomonadota</taxon>
        <taxon>Gammaproteobacteria</taxon>
        <taxon>Alteromonadales</taxon>
        <taxon>Alteromonadaceae</taxon>
        <taxon>Agaribacter</taxon>
    </lineage>
</organism>
<proteinExistence type="predicted"/>
<reference evidence="2" key="2">
    <citation type="submission" date="2023-01" db="EMBL/GenBank/DDBJ databases">
        <title>Draft genome sequence of Agaribacter marinus strain NBRC 110023.</title>
        <authorList>
            <person name="Sun Q."/>
            <person name="Mori K."/>
        </authorList>
    </citation>
    <scope>NUCLEOTIDE SEQUENCE</scope>
    <source>
        <strain evidence="2">NBRC 110023</strain>
    </source>
</reference>
<dbReference type="EMBL" id="BSOT01000006">
    <property type="protein sequence ID" value="GLR71888.1"/>
    <property type="molecule type" value="Genomic_DNA"/>
</dbReference>
<evidence type="ECO:0000259" key="1">
    <source>
        <dbReference type="Pfam" id="PF04965"/>
    </source>
</evidence>
<dbReference type="InterPro" id="IPR053176">
    <property type="entry name" value="T6SS_TssE1-like"/>
</dbReference>
<feature type="domain" description="IraD/Gp25-like" evidence="1">
    <location>
        <begin position="39"/>
        <end position="142"/>
    </location>
</feature>
<evidence type="ECO:0000313" key="3">
    <source>
        <dbReference type="Proteomes" id="UP001156601"/>
    </source>
</evidence>
<name>A0AA37T4H8_9ALTE</name>
<dbReference type="InterPro" id="IPR017737">
    <property type="entry name" value="TssE1-like"/>
</dbReference>
<dbReference type="PANTHER" id="PTHR38595:SF1">
    <property type="entry name" value="TYPE VI SECRETION SYSTEM COMPONENT TSSE1"/>
    <property type="match status" value="1"/>
</dbReference>
<accession>A0AA37T4H8</accession>
<dbReference type="RefSeq" id="WP_284218222.1">
    <property type="nucleotide sequence ID" value="NZ_BSOT01000006.1"/>
</dbReference>
<dbReference type="PANTHER" id="PTHR38595">
    <property type="entry name" value="CYTOPLASMIC PROTEIN-RELATED"/>
    <property type="match status" value="1"/>
</dbReference>
<dbReference type="AlphaFoldDB" id="A0AA37T4H8"/>